<gene>
    <name evidence="1" type="ORF">ACFYXQ_12915</name>
</gene>
<sequence>MGRKPVVGLLYPTPGAGEDDFADLAARLDPVLRLEIVYIPWPHDVDDLATLDVQQVIAALRRLGSAAHLERVLPGALHGRTLDAVAFAVTSSSFLDGAGAVDQQIRTIERIARCPATSTTAAYQRAIRRLSLDTVALASVYHAELSGHFIERVQEAGAQVVRRVDASARSDRDLATWSPEQSTDLVTRAADPRAQAILLPETALHAQRLTADLERTAGCPVLTATHVTLWAAAQLLDLRPVAPDAGPLFSRAAPTVDRG</sequence>
<organism evidence="1 2">
    <name type="scientific">Nocardia jiangxiensis</name>
    <dbReference type="NCBI Taxonomy" id="282685"/>
    <lineage>
        <taxon>Bacteria</taxon>
        <taxon>Bacillati</taxon>
        <taxon>Actinomycetota</taxon>
        <taxon>Actinomycetes</taxon>
        <taxon>Mycobacteriales</taxon>
        <taxon>Nocardiaceae</taxon>
        <taxon>Nocardia</taxon>
    </lineage>
</organism>
<reference evidence="1 2" key="1">
    <citation type="submission" date="2024-10" db="EMBL/GenBank/DDBJ databases">
        <title>The Natural Products Discovery Center: Release of the First 8490 Sequenced Strains for Exploring Actinobacteria Biosynthetic Diversity.</title>
        <authorList>
            <person name="Kalkreuter E."/>
            <person name="Kautsar S.A."/>
            <person name="Yang D."/>
            <person name="Bader C.D."/>
            <person name="Teijaro C.N."/>
            <person name="Fluegel L."/>
            <person name="Davis C.M."/>
            <person name="Simpson J.R."/>
            <person name="Lauterbach L."/>
            <person name="Steele A.D."/>
            <person name="Gui C."/>
            <person name="Meng S."/>
            <person name="Li G."/>
            <person name="Viehrig K."/>
            <person name="Ye F."/>
            <person name="Su P."/>
            <person name="Kiefer A.F."/>
            <person name="Nichols A."/>
            <person name="Cepeda A.J."/>
            <person name="Yan W."/>
            <person name="Fan B."/>
            <person name="Jiang Y."/>
            <person name="Adhikari A."/>
            <person name="Zheng C.-J."/>
            <person name="Schuster L."/>
            <person name="Cowan T.M."/>
            <person name="Smanski M.J."/>
            <person name="Chevrette M.G."/>
            <person name="De Carvalho L.P.S."/>
            <person name="Shen B."/>
        </authorList>
    </citation>
    <scope>NUCLEOTIDE SEQUENCE [LARGE SCALE GENOMIC DNA]</scope>
    <source>
        <strain evidence="1 2">NPDC002593</strain>
    </source>
</reference>
<evidence type="ECO:0008006" key="3">
    <source>
        <dbReference type="Google" id="ProtNLM"/>
    </source>
</evidence>
<keyword evidence="2" id="KW-1185">Reference proteome</keyword>
<accession>A0ABW6RYV2</accession>
<evidence type="ECO:0000313" key="2">
    <source>
        <dbReference type="Proteomes" id="UP001601992"/>
    </source>
</evidence>
<comment type="caution">
    <text evidence="1">The sequence shown here is derived from an EMBL/GenBank/DDBJ whole genome shotgun (WGS) entry which is preliminary data.</text>
</comment>
<dbReference type="PANTHER" id="PTHR40267:SF1">
    <property type="entry name" value="BLR3294 PROTEIN"/>
    <property type="match status" value="1"/>
</dbReference>
<dbReference type="EMBL" id="JBIAQY010000004">
    <property type="protein sequence ID" value="MFF3568664.1"/>
    <property type="molecule type" value="Genomic_DNA"/>
</dbReference>
<dbReference type="PANTHER" id="PTHR40267">
    <property type="entry name" value="BLR3294 PROTEIN"/>
    <property type="match status" value="1"/>
</dbReference>
<dbReference type="Gene3D" id="3.40.50.12500">
    <property type="match status" value="1"/>
</dbReference>
<dbReference type="Proteomes" id="UP001601992">
    <property type="component" value="Unassembled WGS sequence"/>
</dbReference>
<dbReference type="RefSeq" id="WP_387403612.1">
    <property type="nucleotide sequence ID" value="NZ_JBIAQY010000004.1"/>
</dbReference>
<dbReference type="InterPro" id="IPR053714">
    <property type="entry name" value="Iso_Racemase_Enz_sf"/>
</dbReference>
<evidence type="ECO:0000313" key="1">
    <source>
        <dbReference type="EMBL" id="MFF3568664.1"/>
    </source>
</evidence>
<dbReference type="InterPro" id="IPR026286">
    <property type="entry name" value="MaiA/AMDase"/>
</dbReference>
<protein>
    <recommendedName>
        <fullName evidence="3">Maleate cis-trans isomerase</fullName>
    </recommendedName>
</protein>
<proteinExistence type="predicted"/>
<name>A0ABW6RYV2_9NOCA</name>
<dbReference type="Pfam" id="PF17645">
    <property type="entry name" value="Amdase"/>
    <property type="match status" value="1"/>
</dbReference>